<dbReference type="EMBL" id="KY775582">
    <property type="protein sequence ID" value="ASH96111.1"/>
    <property type="molecule type" value="Genomic_DNA"/>
</dbReference>
<gene>
    <name evidence="2" type="primary">orf252</name>
</gene>
<keyword evidence="2" id="KW-0496">Mitochondrion</keyword>
<sequence>MALTISLGLYFLKDILSGVFNNLNVWHIAFITTVSVFFKEFVYFLFEYFEDLKLKNINSSAPEGERGIKSDLPSILTKDKEPLGSNDKSILDDPANYVYDSDSATSQDSDLQEALAKSKKISQGETSKTEAESSKTGGESSKTVAESSKTGAEFPRDFSPVRGEYIPSLVVEVDTFKEDMDKNGDVAEIKAIKLQLEEGVQKYEKDGLPEDIKEKRIASINEKIRSCDNRLNELTNEPVENEGKGKGKAKRS</sequence>
<proteinExistence type="predicted"/>
<feature type="region of interest" description="Disordered" evidence="1">
    <location>
        <begin position="102"/>
        <end position="159"/>
    </location>
</feature>
<evidence type="ECO:0000313" key="2">
    <source>
        <dbReference type="EMBL" id="ASH96111.1"/>
    </source>
</evidence>
<evidence type="ECO:0000256" key="1">
    <source>
        <dbReference type="SAM" id="MobiDB-lite"/>
    </source>
</evidence>
<dbReference type="RefSeq" id="YP_009409410.1">
    <property type="nucleotide sequence ID" value="NC_035508.1"/>
</dbReference>
<organism evidence="2">
    <name type="scientific">Apiospora arundinis</name>
    <dbReference type="NCBI Taxonomy" id="335852"/>
    <lineage>
        <taxon>Eukaryota</taxon>
        <taxon>Fungi</taxon>
        <taxon>Dikarya</taxon>
        <taxon>Ascomycota</taxon>
        <taxon>Pezizomycotina</taxon>
        <taxon>Sordariomycetes</taxon>
        <taxon>Xylariomycetidae</taxon>
        <taxon>Amphisphaeriales</taxon>
        <taxon>Apiosporaceae</taxon>
        <taxon>Apiospora</taxon>
    </lineage>
</organism>
<geneLocation type="mitochondrion" evidence="2"/>
<feature type="compositionally biased region" description="Polar residues" evidence="1">
    <location>
        <begin position="134"/>
        <end position="150"/>
    </location>
</feature>
<protein>
    <submittedName>
        <fullName evidence="2">Uncharacterized protein</fullName>
    </submittedName>
</protein>
<feature type="region of interest" description="Disordered" evidence="1">
    <location>
        <begin position="229"/>
        <end position="252"/>
    </location>
</feature>
<dbReference type="AlphaFoldDB" id="A0A220IDC2"/>
<dbReference type="GeneID" id="33869589"/>
<accession>A0A220IDC2</accession>
<name>A0A220IDC2_9PEZI</name>
<reference evidence="2" key="1">
    <citation type="submission" date="2017-03" db="EMBL/GenBank/DDBJ databases">
        <title>Complete Mitochondrial Genome of Arthrinium arundinis.</title>
        <authorList>
            <person name="Yuan X."/>
        </authorList>
    </citation>
    <scope>NUCLEOTIDE SEQUENCE</scope>
</reference>